<dbReference type="Proteomes" id="UP000023152">
    <property type="component" value="Unassembled WGS sequence"/>
</dbReference>
<dbReference type="SUPFAM" id="SSF52540">
    <property type="entry name" value="P-loop containing nucleoside triphosphate hydrolases"/>
    <property type="match status" value="2"/>
</dbReference>
<dbReference type="Gene3D" id="3.40.50.300">
    <property type="entry name" value="P-loop containing nucleotide triphosphate hydrolases"/>
    <property type="match status" value="1"/>
</dbReference>
<reference evidence="3 4" key="1">
    <citation type="journal article" date="2013" name="Curr. Biol.">
        <title>The Genome of the Foraminiferan Reticulomyxa filosa.</title>
        <authorList>
            <person name="Glockner G."/>
            <person name="Hulsmann N."/>
            <person name="Schleicher M."/>
            <person name="Noegel A.A."/>
            <person name="Eichinger L."/>
            <person name="Gallinger C."/>
            <person name="Pawlowski J."/>
            <person name="Sierra R."/>
            <person name="Euteneuer U."/>
            <person name="Pillet L."/>
            <person name="Moustafa A."/>
            <person name="Platzer M."/>
            <person name="Groth M."/>
            <person name="Szafranski K."/>
            <person name="Schliwa M."/>
        </authorList>
    </citation>
    <scope>NUCLEOTIDE SEQUENCE [LARGE SCALE GENOMIC DNA]</scope>
</reference>
<proteinExistence type="predicted"/>
<feature type="region of interest" description="Disordered" evidence="2">
    <location>
        <begin position="113"/>
        <end position="152"/>
    </location>
</feature>
<dbReference type="OMA" id="EDIEHEY"/>
<dbReference type="InterPro" id="IPR027417">
    <property type="entry name" value="P-loop_NTPase"/>
</dbReference>
<comment type="caution">
    <text evidence="3">The sequence shown here is derived from an EMBL/GenBank/DDBJ whole genome shotgun (WGS) entry which is preliminary data.</text>
</comment>
<gene>
    <name evidence="3" type="ORF">RFI_36099</name>
</gene>
<dbReference type="EMBL" id="ASPP01038552">
    <property type="protein sequence ID" value="ETO01343.1"/>
    <property type="molecule type" value="Genomic_DNA"/>
</dbReference>
<evidence type="ECO:0000256" key="1">
    <source>
        <dbReference type="SAM" id="Coils"/>
    </source>
</evidence>
<feature type="non-terminal residue" evidence="3">
    <location>
        <position position="1"/>
    </location>
</feature>
<protein>
    <submittedName>
        <fullName evidence="3">Uncharacterized protein</fullName>
    </submittedName>
</protein>
<dbReference type="PANTHER" id="PTHR32046:SF11">
    <property type="entry name" value="IMMUNE-ASSOCIATED NUCLEOTIDE-BINDING PROTEIN 10-LIKE"/>
    <property type="match status" value="1"/>
</dbReference>
<feature type="compositionally biased region" description="Polar residues" evidence="2">
    <location>
        <begin position="123"/>
        <end position="138"/>
    </location>
</feature>
<accession>X6LHA7</accession>
<evidence type="ECO:0000313" key="4">
    <source>
        <dbReference type="Proteomes" id="UP000023152"/>
    </source>
</evidence>
<dbReference type="PANTHER" id="PTHR32046">
    <property type="entry name" value="G DOMAIN-CONTAINING PROTEIN"/>
    <property type="match status" value="1"/>
</dbReference>
<dbReference type="CDD" id="cd00882">
    <property type="entry name" value="Ras_like_GTPase"/>
    <property type="match status" value="1"/>
</dbReference>
<sequence>RCLGITKDDKRITWCPKKSNDVNFYGEMGKENWAQHFEDLKQVLGGLSHGEYLEDESKNKIQSGKELERVWMDRYADDSSTWWLQLKVTSSSPGERCSEHMIEGEQGQSEIQVQANEKREGSSNEQDPLQSTHNASNDIDQEEEEEEKQRQKDEYFDIRLMLELVKKAEETTTAIKDQNVILLLGGTGVGKSTLIHYLAGSTLEQQIVNGVPHIAPTQTKSSALTNVQTKPGTKSVTRYVTAVPINLADMGIYSIKEPVALCDTPGFEDTSGAEVDVANGIGLVGALQNCRSVKPVVLICYTAQGYRMSCIKSLARTLVAIMPSIKDHLTAFSYVFTKCPDNKVQFIHSEVKQICEGMPQNESDEGYVAILEDIVDKTEGGVNAPDLLKTSPKNLLKKLVELDKFIKHPDEVFHPFVSESSNYAVHAQVQKHKENIELSFRNGDYKLAKIKLSELKDLNSVLKNEDIEHEYNDCIAKLTKEWNQTCESSKSMFNTHITSLHPICKDDVLAYQKVVDKLTSAAELQHFLPDAICADSLDQNLEKQINDIIRIIQTQMEEDMSALQVPLDKIAQVQACFPTFTATYTNICQKLQTGIEKSIEEAKKFFKENNFAEFRMEIEKLGKAMPLHEHLCSVIDIQKEIEDLERGLLRHLKHTKEEGLCVLKKSTKRDTDNLTESENEKKGEDKKVELGHVRVEKLDKTDVGILQAKFVILDSASSAFELPCAHVGLDKSARELASSFVSEIVGYLEKMGQKIACLFETQRYEALDKIKDIILVMDDLRSMGPVKQRTEGQYYQIIERIFAFVREVQSDINRMMSSLSKPNTTLDYNRLYECVLCVSRSNWINERHEGGTSNSMDVIKKSLISHLWELQQRSEELELDLDCCEQFDEAHKIIMHLEKLRRLEEVIPELTHHRQEIVCQLEQPIRDTLAAIQREFALEKKSATKQEEIKYNLIQIKSCTEGVRKANSYLHQMKYKNAQDIDRKIANIEEELQSANSMFAIQNERFQEDSIICNQQLDQLCDIEVRYGLLCNDSTKSKRRAIISFLRKNGYSSIDQVRQAKREEEKEMYNLKQKESASKHTQEQQISKLKSDLNDMTQIKKKYEELLKNEGSSLELISESLKTYHFTDSEIQRLIQNEHELNGKIRQYEREIAKLANNNGYYFDVLDPARIEKTLLYLKQCKASVFSTNTTSVTKEIEKTLFPLKQEIADTLTLIDRFLREYANMVQHQLNLSRVNESEDNDNAQMIEQVEITYNRLNEVKKLNDCHPMLFEYFPNDIMEKFCSRLRQIHLDLSDAMLNAVKLTNLKPLKSKIAVAKALCALDNFARPDCQFRDLFLEYQKKIVNDLIDTRPMLEAINQCRYVDVASEISKIKQRADGDARVEDVIFLGENDIDLKEIETIERQLQQIKEAKQYVIEFVDEKTQEDIEKKEDDTKAAFQQWMEMVLGTVDASVNASNFLEAENKIKLIRRIVGILSNYCEPISSNKTTEDTNDIKNRVNTLEKTIVNKLDDIVKQYKDINLEERTLNPYSSCPPKELYEKLKKIMETTAMYKETWRKIQGDITQKIREQLKDICSKAGQLNQWDIEKRIQLCKSVLKTLPEPMKSDLEEEIVACEKEIQYRIKNENEEVNGVIKSKNVEDICKLLNNGTSNQTELIKANLTEITQKISNSLEKKWAEDDIKGALEQLKELFRYKLVFQEKMPELNRCISIARDTLINNFDKCHNNIVTHFAFSDHFDMDTSTIEIVEKSLILVLECMTLKKDTLEMKENKNKEEILPDDFNDKIKDLDTK</sequence>
<keyword evidence="1" id="KW-0175">Coiled coil</keyword>
<organism evidence="3 4">
    <name type="scientific">Reticulomyxa filosa</name>
    <dbReference type="NCBI Taxonomy" id="46433"/>
    <lineage>
        <taxon>Eukaryota</taxon>
        <taxon>Sar</taxon>
        <taxon>Rhizaria</taxon>
        <taxon>Retaria</taxon>
        <taxon>Foraminifera</taxon>
        <taxon>Monothalamids</taxon>
        <taxon>Reticulomyxidae</taxon>
        <taxon>Reticulomyxa</taxon>
    </lineage>
</organism>
<feature type="coiled-coil region" evidence="1">
    <location>
        <begin position="1054"/>
        <end position="1158"/>
    </location>
</feature>
<evidence type="ECO:0000256" key="2">
    <source>
        <dbReference type="SAM" id="MobiDB-lite"/>
    </source>
</evidence>
<keyword evidence="4" id="KW-1185">Reference proteome</keyword>
<evidence type="ECO:0000313" key="3">
    <source>
        <dbReference type="EMBL" id="ETO01343.1"/>
    </source>
</evidence>
<name>X6LHA7_RETFI</name>
<feature type="coiled-coil region" evidence="1">
    <location>
        <begin position="978"/>
        <end position="1005"/>
    </location>
</feature>